<dbReference type="InterPro" id="IPR019587">
    <property type="entry name" value="Polyketide_cyclase/dehydratase"/>
</dbReference>
<sequence length="153" mass="16718">MPTIEESIVIAAPPEEVYDYLLDPTHLPEFSGSITRAEPESPGPVQVGSRFRGTTKVLGRNVEWVAELTENDRPRRQAIKSVESKIDFSGTYTLEPEGAGTRVTYRLETAKGLGGMFGSLADALVNKTYARQVRADLATLAEILTEHRESPAG</sequence>
<dbReference type="Proteomes" id="UP001500432">
    <property type="component" value="Unassembled WGS sequence"/>
</dbReference>
<dbReference type="Pfam" id="PF10604">
    <property type="entry name" value="Polyketide_cyc2"/>
    <property type="match status" value="1"/>
</dbReference>
<evidence type="ECO:0008006" key="3">
    <source>
        <dbReference type="Google" id="ProtNLM"/>
    </source>
</evidence>
<dbReference type="Gene3D" id="3.30.530.20">
    <property type="match status" value="1"/>
</dbReference>
<evidence type="ECO:0000313" key="1">
    <source>
        <dbReference type="EMBL" id="GAA2199439.1"/>
    </source>
</evidence>
<evidence type="ECO:0000313" key="2">
    <source>
        <dbReference type="Proteomes" id="UP001500432"/>
    </source>
</evidence>
<keyword evidence="2" id="KW-1185">Reference proteome</keyword>
<protein>
    <recommendedName>
        <fullName evidence="3">Polyketide cyclase / dehydrase and lipid transport</fullName>
    </recommendedName>
</protein>
<dbReference type="EMBL" id="BAAAQW010000004">
    <property type="protein sequence ID" value="GAA2199439.1"/>
    <property type="molecule type" value="Genomic_DNA"/>
</dbReference>
<dbReference type="InterPro" id="IPR023393">
    <property type="entry name" value="START-like_dom_sf"/>
</dbReference>
<comment type="caution">
    <text evidence="1">The sequence shown here is derived from an EMBL/GenBank/DDBJ whole genome shotgun (WGS) entry which is preliminary data.</text>
</comment>
<reference evidence="2" key="1">
    <citation type="journal article" date="2019" name="Int. J. Syst. Evol. Microbiol.">
        <title>The Global Catalogue of Microorganisms (GCM) 10K type strain sequencing project: providing services to taxonomists for standard genome sequencing and annotation.</title>
        <authorList>
            <consortium name="The Broad Institute Genomics Platform"/>
            <consortium name="The Broad Institute Genome Sequencing Center for Infectious Disease"/>
            <person name="Wu L."/>
            <person name="Ma J."/>
        </authorList>
    </citation>
    <scope>NUCLEOTIDE SEQUENCE [LARGE SCALE GENOMIC DNA]</scope>
    <source>
        <strain evidence="2">JCM 16034</strain>
    </source>
</reference>
<organism evidence="1 2">
    <name type="scientific">Sinomonas flava</name>
    <dbReference type="NCBI Taxonomy" id="496857"/>
    <lineage>
        <taxon>Bacteria</taxon>
        <taxon>Bacillati</taxon>
        <taxon>Actinomycetota</taxon>
        <taxon>Actinomycetes</taxon>
        <taxon>Micrococcales</taxon>
        <taxon>Micrococcaceae</taxon>
        <taxon>Sinomonas</taxon>
    </lineage>
</organism>
<dbReference type="RefSeq" id="WP_344299164.1">
    <property type="nucleotide sequence ID" value="NZ_BAAAQW010000004.1"/>
</dbReference>
<accession>A0ABP5NIU4</accession>
<gene>
    <name evidence="1" type="ORF">GCM10009849_15860</name>
</gene>
<name>A0ABP5NIU4_9MICC</name>
<dbReference type="SUPFAM" id="SSF55961">
    <property type="entry name" value="Bet v1-like"/>
    <property type="match status" value="1"/>
</dbReference>
<proteinExistence type="predicted"/>